<dbReference type="AlphaFoldDB" id="A0A8H3LC49"/>
<dbReference type="OrthoDB" id="2429120at2759"/>
<proteinExistence type="predicted"/>
<accession>A0A8H3LC49</accession>
<dbReference type="EMBL" id="BLAL01000065">
    <property type="protein sequence ID" value="GES82935.1"/>
    <property type="molecule type" value="Genomic_DNA"/>
</dbReference>
<gene>
    <name evidence="1" type="ORF">RCL2_001011400</name>
</gene>
<comment type="caution">
    <text evidence="1">The sequence shown here is derived from an EMBL/GenBank/DDBJ whole genome shotgun (WGS) entry which is preliminary data.</text>
</comment>
<evidence type="ECO:0000313" key="2">
    <source>
        <dbReference type="Proteomes" id="UP000615446"/>
    </source>
</evidence>
<sequence length="361" mass="42419">MRGEKRKSSKKTKQDVNINWILGSQEPTPIAFFRLTHPTARTRAFEKYRKCFNLALDRSEGDKLDRLRAVNNDEETLQRDWETWLKEKKAVCLFHVFLSYSFVVSKIQIYPLDSSLSTNHDTGLLIQQDFTSTITNIVGIVGAKSDDNKENDFDIEEHSNRKHQLEEVDVEELNNEILVASVPPVTKKARSEDNDVDEEHEAIYIRAVHLAHKETTSEIKDIFEKIESLKDRILQYRIINLSVRSVTNPLHKVLSEDEKNLLKDIWISLEPSEDDKINTARYKKWERFLMIFMAPINQLLDPEQTEFSYRENFINPIFTKVFDDLMELIHMRTGEIENMLIKTQRIETRARTQFWQTLSSI</sequence>
<protein>
    <submittedName>
        <fullName evidence="1">Uncharacterized protein</fullName>
    </submittedName>
</protein>
<name>A0A8H3LC49_9GLOM</name>
<dbReference type="Proteomes" id="UP000615446">
    <property type="component" value="Unassembled WGS sequence"/>
</dbReference>
<organism evidence="1 2">
    <name type="scientific">Rhizophagus clarus</name>
    <dbReference type="NCBI Taxonomy" id="94130"/>
    <lineage>
        <taxon>Eukaryota</taxon>
        <taxon>Fungi</taxon>
        <taxon>Fungi incertae sedis</taxon>
        <taxon>Mucoromycota</taxon>
        <taxon>Glomeromycotina</taxon>
        <taxon>Glomeromycetes</taxon>
        <taxon>Glomerales</taxon>
        <taxon>Glomeraceae</taxon>
        <taxon>Rhizophagus</taxon>
    </lineage>
</organism>
<evidence type="ECO:0000313" key="1">
    <source>
        <dbReference type="EMBL" id="GES82935.1"/>
    </source>
</evidence>
<reference evidence="1" key="1">
    <citation type="submission" date="2019-10" db="EMBL/GenBank/DDBJ databases">
        <title>Conservation and host-specific expression of non-tandemly repeated heterogenous ribosome RNA gene in arbuscular mycorrhizal fungi.</title>
        <authorList>
            <person name="Maeda T."/>
            <person name="Kobayashi Y."/>
            <person name="Nakagawa T."/>
            <person name="Ezawa T."/>
            <person name="Yamaguchi K."/>
            <person name="Bino T."/>
            <person name="Nishimoto Y."/>
            <person name="Shigenobu S."/>
            <person name="Kawaguchi M."/>
        </authorList>
    </citation>
    <scope>NUCLEOTIDE SEQUENCE</scope>
    <source>
        <strain evidence="1">HR1</strain>
    </source>
</reference>